<dbReference type="GO" id="GO:0003700">
    <property type="term" value="F:DNA-binding transcription factor activity"/>
    <property type="evidence" value="ECO:0007669"/>
    <property type="project" value="InterPro"/>
</dbReference>
<dbReference type="SUPFAM" id="SSF46689">
    <property type="entry name" value="Homeodomain-like"/>
    <property type="match status" value="2"/>
</dbReference>
<dbReference type="InterPro" id="IPR009057">
    <property type="entry name" value="Homeodomain-like_sf"/>
</dbReference>
<keyword evidence="2" id="KW-0238">DNA-binding</keyword>
<dbReference type="InterPro" id="IPR052158">
    <property type="entry name" value="INH-QAR"/>
</dbReference>
<name>A0AAC9NHU8_9BURK</name>
<evidence type="ECO:0000259" key="4">
    <source>
        <dbReference type="PROSITE" id="PS01124"/>
    </source>
</evidence>
<dbReference type="SMART" id="SM00342">
    <property type="entry name" value="HTH_ARAC"/>
    <property type="match status" value="1"/>
</dbReference>
<accession>A0AAC9NHU8</accession>
<reference evidence="5" key="1">
    <citation type="journal article" date="2017" name="Appl. Environ. Microbiol.">
        <title>Microdiversification of a pelagic Polynucleobacter species is mainly driven by acquisition of genomic islands from a partially interspecific gene pool.</title>
        <authorList>
            <person name="Hoetzinger M."/>
            <person name="Hahn M.W."/>
            <person name="Jezberova J."/>
            <person name="Schmidt J."/>
            <person name="Koll U."/>
        </authorList>
    </citation>
    <scope>NUCLEOTIDE SEQUENCE</scope>
    <source>
        <strain evidence="5">MWH-RechtKol4</strain>
    </source>
</reference>
<dbReference type="Proteomes" id="UP000182060">
    <property type="component" value="Chromosome"/>
</dbReference>
<dbReference type="InterPro" id="IPR029062">
    <property type="entry name" value="Class_I_gatase-like"/>
</dbReference>
<dbReference type="Pfam" id="PF12833">
    <property type="entry name" value="HTH_18"/>
    <property type="match status" value="1"/>
</dbReference>
<organism evidence="5 6">
    <name type="scientific">Polynucleobacter asymbioticus</name>
    <dbReference type="NCBI Taxonomy" id="576611"/>
    <lineage>
        <taxon>Bacteria</taxon>
        <taxon>Pseudomonadati</taxon>
        <taxon>Pseudomonadota</taxon>
        <taxon>Betaproteobacteria</taxon>
        <taxon>Burkholderiales</taxon>
        <taxon>Burkholderiaceae</taxon>
        <taxon>Polynucleobacter</taxon>
    </lineage>
</organism>
<evidence type="ECO:0000313" key="5">
    <source>
        <dbReference type="EMBL" id="APC00162.1"/>
    </source>
</evidence>
<dbReference type="AlphaFoldDB" id="A0AAC9NHU8"/>
<dbReference type="GO" id="GO:0043565">
    <property type="term" value="F:sequence-specific DNA binding"/>
    <property type="evidence" value="ECO:0007669"/>
    <property type="project" value="InterPro"/>
</dbReference>
<keyword evidence="1" id="KW-0805">Transcription regulation</keyword>
<evidence type="ECO:0000256" key="1">
    <source>
        <dbReference type="ARBA" id="ARBA00023015"/>
    </source>
</evidence>
<proteinExistence type="predicted"/>
<dbReference type="InterPro" id="IPR018062">
    <property type="entry name" value="HTH_AraC-typ_CS"/>
</dbReference>
<keyword evidence="3" id="KW-0804">Transcription</keyword>
<dbReference type="PROSITE" id="PS00041">
    <property type="entry name" value="HTH_ARAC_FAMILY_1"/>
    <property type="match status" value="1"/>
</dbReference>
<dbReference type="PANTHER" id="PTHR43130:SF3">
    <property type="entry name" value="HTH-TYPE TRANSCRIPTIONAL REGULATOR RV1931C"/>
    <property type="match status" value="1"/>
</dbReference>
<evidence type="ECO:0000256" key="2">
    <source>
        <dbReference type="ARBA" id="ARBA00023125"/>
    </source>
</evidence>
<dbReference type="InterPro" id="IPR002818">
    <property type="entry name" value="DJ-1/PfpI"/>
</dbReference>
<sequence length="325" mass="35731">MPKLRQVALIAFDGFQILDITGPASVFSAANDALGKPYYQVVTVSAKGGLVTSHSGISIQSQSYKSSKLVSIDTLLIAGGSADGLEALTRNEPFMKWITQAAQMARRYGSVCTGAFVLGHLGLLKKKKVTTHWGSCQKLATLYPETEVDANALFINQGKLWTSAGVTTGIDMGLEMVAQAHGVEIANVIAKRLVLYARRPGYQSQFSPLLKAQENAVPQFLKLVEWLGKRLDQNIDIPRMAEQAAMSERTFYRKFTQCFGETPRDYVEKLRLDNVRILLSSKASLKQIASLNGYPTAAQLTKAFAHRFGVSPAFFRKLHCQEAHD</sequence>
<dbReference type="CDD" id="cd03137">
    <property type="entry name" value="GATase1_AraC_1"/>
    <property type="match status" value="1"/>
</dbReference>
<evidence type="ECO:0000256" key="3">
    <source>
        <dbReference type="ARBA" id="ARBA00023163"/>
    </source>
</evidence>
<gene>
    <name evidence="5" type="ORF">AOC25_00205</name>
</gene>
<dbReference type="InterPro" id="IPR018060">
    <property type="entry name" value="HTH_AraC"/>
</dbReference>
<dbReference type="EMBL" id="CP015017">
    <property type="protein sequence ID" value="APC00162.1"/>
    <property type="molecule type" value="Genomic_DNA"/>
</dbReference>
<dbReference type="Gene3D" id="3.40.50.880">
    <property type="match status" value="1"/>
</dbReference>
<dbReference type="Gene3D" id="1.10.10.60">
    <property type="entry name" value="Homeodomain-like"/>
    <property type="match status" value="1"/>
</dbReference>
<feature type="domain" description="HTH araC/xylS-type" evidence="4">
    <location>
        <begin position="221"/>
        <end position="318"/>
    </location>
</feature>
<dbReference type="PROSITE" id="PS01124">
    <property type="entry name" value="HTH_ARAC_FAMILY_2"/>
    <property type="match status" value="1"/>
</dbReference>
<dbReference type="PANTHER" id="PTHR43130">
    <property type="entry name" value="ARAC-FAMILY TRANSCRIPTIONAL REGULATOR"/>
    <property type="match status" value="1"/>
</dbReference>
<protein>
    <submittedName>
        <fullName evidence="5">AraC family transcriptional regulator</fullName>
    </submittedName>
</protein>
<dbReference type="RefSeq" id="WP_071538465.1">
    <property type="nucleotide sequence ID" value="NZ_CP015016.1"/>
</dbReference>
<dbReference type="SUPFAM" id="SSF52317">
    <property type="entry name" value="Class I glutamine amidotransferase-like"/>
    <property type="match status" value="1"/>
</dbReference>
<evidence type="ECO:0000313" key="6">
    <source>
        <dbReference type="Proteomes" id="UP000182060"/>
    </source>
</evidence>
<dbReference type="Pfam" id="PF01965">
    <property type="entry name" value="DJ-1_PfpI"/>
    <property type="match status" value="1"/>
</dbReference>